<evidence type="ECO:0000313" key="5">
    <source>
        <dbReference type="EMBL" id="RPA88256.1"/>
    </source>
</evidence>
<sequence>MPHFSTLPPEIHLKIAVHLSVTSLRNTSYVCRAGQVHEIYSWELYKWLCAELIRSVDYLGIGRDDDNPFGTDGFKTRMARKFFSKATPVSVEKLLRVRLTAEEAQRFGLSNFESPSGLQVLGNGMEFSTEWPRKSFLVSLMLACIRQKYHKLDILQVCAGEVVNRWSPHSAETPEKKKTVAGTEEPETEKGNDSGQQWKELGPDIWRSLIAQQNVSAAKILIERFGLPVDMRILPPFPITHISSIQDAEGSALWTPLMMCCLLGKSYLARLLLDSGADIHATTDIPLMSETYTHKHDFNPVLLTIHTFTPYASQTTTTSEQTARTLSSKAEIIRMFISHGLDLNAPQEGLFPLQACFRHHYRDLIDQRLVNTVLSTMLDNGASPQLAWPKGSTSPLHHPIHNRSPLERHPDLIRTLRSRRTYFRMLLEAGCYVNGCNKTGNTPLMNVIGEAIIVKGQNTTDVDHHFVELVKLLVSHGADCEARNTMGGPSPIMLAAVAGRRDLLEVMLGQNELVERWLKDDAWWREKCPGVIKWSKTGSRSAPAGRRIG</sequence>
<organism evidence="5 6">
    <name type="scientific">Ascobolus immersus RN42</name>
    <dbReference type="NCBI Taxonomy" id="1160509"/>
    <lineage>
        <taxon>Eukaryota</taxon>
        <taxon>Fungi</taxon>
        <taxon>Dikarya</taxon>
        <taxon>Ascomycota</taxon>
        <taxon>Pezizomycotina</taxon>
        <taxon>Pezizomycetes</taxon>
        <taxon>Pezizales</taxon>
        <taxon>Ascobolaceae</taxon>
        <taxon>Ascobolus</taxon>
    </lineage>
</organism>
<evidence type="ECO:0000256" key="4">
    <source>
        <dbReference type="SAM" id="MobiDB-lite"/>
    </source>
</evidence>
<reference evidence="5 6" key="1">
    <citation type="journal article" date="2018" name="Nat. Ecol. Evol.">
        <title>Pezizomycetes genomes reveal the molecular basis of ectomycorrhizal truffle lifestyle.</title>
        <authorList>
            <person name="Murat C."/>
            <person name="Payen T."/>
            <person name="Noel B."/>
            <person name="Kuo A."/>
            <person name="Morin E."/>
            <person name="Chen J."/>
            <person name="Kohler A."/>
            <person name="Krizsan K."/>
            <person name="Balestrini R."/>
            <person name="Da Silva C."/>
            <person name="Montanini B."/>
            <person name="Hainaut M."/>
            <person name="Levati E."/>
            <person name="Barry K.W."/>
            <person name="Belfiori B."/>
            <person name="Cichocki N."/>
            <person name="Clum A."/>
            <person name="Dockter R.B."/>
            <person name="Fauchery L."/>
            <person name="Guy J."/>
            <person name="Iotti M."/>
            <person name="Le Tacon F."/>
            <person name="Lindquist E.A."/>
            <person name="Lipzen A."/>
            <person name="Malagnac F."/>
            <person name="Mello A."/>
            <person name="Molinier V."/>
            <person name="Miyauchi S."/>
            <person name="Poulain J."/>
            <person name="Riccioni C."/>
            <person name="Rubini A."/>
            <person name="Sitrit Y."/>
            <person name="Splivallo R."/>
            <person name="Traeger S."/>
            <person name="Wang M."/>
            <person name="Zifcakova L."/>
            <person name="Wipf D."/>
            <person name="Zambonelli A."/>
            <person name="Paolocci F."/>
            <person name="Nowrousian M."/>
            <person name="Ottonello S."/>
            <person name="Baldrian P."/>
            <person name="Spatafora J.W."/>
            <person name="Henrissat B."/>
            <person name="Nagy L.G."/>
            <person name="Aury J.M."/>
            <person name="Wincker P."/>
            <person name="Grigoriev I.V."/>
            <person name="Bonfante P."/>
            <person name="Martin F.M."/>
        </authorList>
    </citation>
    <scope>NUCLEOTIDE SEQUENCE [LARGE SCALE GENOMIC DNA]</scope>
    <source>
        <strain evidence="5 6">RN42</strain>
    </source>
</reference>
<dbReference type="CDD" id="cd09917">
    <property type="entry name" value="F-box_SF"/>
    <property type="match status" value="1"/>
</dbReference>
<dbReference type="EMBL" id="ML119645">
    <property type="protein sequence ID" value="RPA88256.1"/>
    <property type="molecule type" value="Genomic_DNA"/>
</dbReference>
<keyword evidence="1" id="KW-0677">Repeat</keyword>
<feature type="repeat" description="ANK" evidence="3">
    <location>
        <begin position="255"/>
        <end position="284"/>
    </location>
</feature>
<dbReference type="PANTHER" id="PTHR24123:SF33">
    <property type="entry name" value="PROTEIN HOS4"/>
    <property type="match status" value="1"/>
</dbReference>
<keyword evidence="6" id="KW-1185">Reference proteome</keyword>
<dbReference type="STRING" id="1160509.A0A3N4IR31"/>
<proteinExistence type="predicted"/>
<gene>
    <name evidence="5" type="ORF">BJ508DRAFT_410117</name>
</gene>
<dbReference type="InterPro" id="IPR002110">
    <property type="entry name" value="Ankyrin_rpt"/>
</dbReference>
<dbReference type="InterPro" id="IPR036047">
    <property type="entry name" value="F-box-like_dom_sf"/>
</dbReference>
<feature type="region of interest" description="Disordered" evidence="4">
    <location>
        <begin position="168"/>
        <end position="197"/>
    </location>
</feature>
<evidence type="ECO:0000313" key="6">
    <source>
        <dbReference type="Proteomes" id="UP000275078"/>
    </source>
</evidence>
<dbReference type="SUPFAM" id="SSF81383">
    <property type="entry name" value="F-box domain"/>
    <property type="match status" value="1"/>
</dbReference>
<evidence type="ECO:0000256" key="2">
    <source>
        <dbReference type="ARBA" id="ARBA00023043"/>
    </source>
</evidence>
<dbReference type="Pfam" id="PF00023">
    <property type="entry name" value="Ank"/>
    <property type="match status" value="1"/>
</dbReference>
<dbReference type="InterPro" id="IPR036770">
    <property type="entry name" value="Ankyrin_rpt-contain_sf"/>
</dbReference>
<accession>A0A3N4IR31</accession>
<keyword evidence="2 3" id="KW-0040">ANK repeat</keyword>
<dbReference type="SMART" id="SM00248">
    <property type="entry name" value="ANK"/>
    <property type="match status" value="4"/>
</dbReference>
<dbReference type="PANTHER" id="PTHR24123">
    <property type="entry name" value="ANKYRIN REPEAT-CONTAINING"/>
    <property type="match status" value="1"/>
</dbReference>
<dbReference type="Gene3D" id="1.25.40.20">
    <property type="entry name" value="Ankyrin repeat-containing domain"/>
    <property type="match status" value="3"/>
</dbReference>
<dbReference type="InterPro" id="IPR051165">
    <property type="entry name" value="Multifunctional_ANK_Repeat"/>
</dbReference>
<evidence type="ECO:0000256" key="1">
    <source>
        <dbReference type="ARBA" id="ARBA00022737"/>
    </source>
</evidence>
<dbReference type="Proteomes" id="UP000275078">
    <property type="component" value="Unassembled WGS sequence"/>
</dbReference>
<evidence type="ECO:0000256" key="3">
    <source>
        <dbReference type="PROSITE-ProRule" id="PRU00023"/>
    </source>
</evidence>
<protein>
    <submittedName>
        <fullName evidence="5">Ankyrin</fullName>
    </submittedName>
</protein>
<name>A0A3N4IR31_ASCIM</name>
<dbReference type="SUPFAM" id="SSF48403">
    <property type="entry name" value="Ankyrin repeat"/>
    <property type="match status" value="1"/>
</dbReference>
<dbReference type="AlphaFoldDB" id="A0A3N4IR31"/>
<dbReference type="OrthoDB" id="194358at2759"/>
<dbReference type="PROSITE" id="PS50088">
    <property type="entry name" value="ANK_REPEAT"/>
    <property type="match status" value="1"/>
</dbReference>